<organism evidence="2 3">
    <name type="scientific">Gossypium hirsutum</name>
    <name type="common">Upland cotton</name>
    <name type="synonym">Gossypium mexicanum</name>
    <dbReference type="NCBI Taxonomy" id="3635"/>
    <lineage>
        <taxon>Eukaryota</taxon>
        <taxon>Viridiplantae</taxon>
        <taxon>Streptophyta</taxon>
        <taxon>Embryophyta</taxon>
        <taxon>Tracheophyta</taxon>
        <taxon>Spermatophyta</taxon>
        <taxon>Magnoliopsida</taxon>
        <taxon>eudicotyledons</taxon>
        <taxon>Gunneridae</taxon>
        <taxon>Pentapetalae</taxon>
        <taxon>rosids</taxon>
        <taxon>malvids</taxon>
        <taxon>Malvales</taxon>
        <taxon>Malvaceae</taxon>
        <taxon>Malvoideae</taxon>
        <taxon>Gossypium</taxon>
    </lineage>
</organism>
<feature type="compositionally biased region" description="Low complexity" evidence="1">
    <location>
        <begin position="15"/>
        <end position="26"/>
    </location>
</feature>
<sequence>MSKPTHSSSKKSRDSYNSSNGSVGYSNRDRGKQYVSLKAEATSVSSFGSVRTNKPKCQQCGRRHFGDCWMNNKVCFRCGLQDHFIQDYLELTEKDKFLNTGLNNTATRGRLARNTGNMTSSKGATKDSVVRSEARALARAYSIRAREDASSPDIISGTFSLFDTNVIALIDPGLTHSYDCSRKLV</sequence>
<name>A0A1U8LLN4_GOSHI</name>
<reference evidence="3" key="2">
    <citation type="submission" date="2025-08" db="UniProtKB">
        <authorList>
            <consortium name="RefSeq"/>
        </authorList>
    </citation>
    <scope>IDENTIFICATION</scope>
</reference>
<dbReference type="OrthoDB" id="1103803at2759"/>
<gene>
    <name evidence="3" type="primary">LOC107928770</name>
</gene>
<dbReference type="RefSeq" id="XP_016715526.1">
    <property type="nucleotide sequence ID" value="XM_016860037.1"/>
</dbReference>
<keyword evidence="2" id="KW-1185">Reference proteome</keyword>
<proteinExistence type="predicted"/>
<dbReference type="Pfam" id="PF08284">
    <property type="entry name" value="RVP_2"/>
    <property type="match status" value="1"/>
</dbReference>
<accession>A0A1U8LLN4</accession>
<protein>
    <recommendedName>
        <fullName evidence="4">Gag-Pol polyprotein</fullName>
    </recommendedName>
</protein>
<dbReference type="AlphaFoldDB" id="A0A1U8LLN4"/>
<dbReference type="PaxDb" id="3635-A0A1U8LLN4"/>
<dbReference type="Proteomes" id="UP000818029">
    <property type="component" value="Chromosome A08"/>
</dbReference>
<feature type="region of interest" description="Disordered" evidence="1">
    <location>
        <begin position="1"/>
        <end position="29"/>
    </location>
</feature>
<dbReference type="KEGG" id="ghi:107928770"/>
<dbReference type="GeneID" id="107928770"/>
<evidence type="ECO:0000256" key="1">
    <source>
        <dbReference type="SAM" id="MobiDB-lite"/>
    </source>
</evidence>
<evidence type="ECO:0000313" key="3">
    <source>
        <dbReference type="RefSeq" id="XP_016715526.1"/>
    </source>
</evidence>
<evidence type="ECO:0000313" key="2">
    <source>
        <dbReference type="Proteomes" id="UP000818029"/>
    </source>
</evidence>
<evidence type="ECO:0008006" key="4">
    <source>
        <dbReference type="Google" id="ProtNLM"/>
    </source>
</evidence>
<reference evidence="2" key="1">
    <citation type="journal article" date="2020" name="Nat. Genet.">
        <title>Genomic diversifications of five Gossypium allopolyploid species and their impact on cotton improvement.</title>
        <authorList>
            <person name="Chen Z.J."/>
            <person name="Sreedasyam A."/>
            <person name="Ando A."/>
            <person name="Song Q."/>
            <person name="De Santiago L.M."/>
            <person name="Hulse-Kemp A.M."/>
            <person name="Ding M."/>
            <person name="Ye W."/>
            <person name="Kirkbride R.C."/>
            <person name="Jenkins J."/>
            <person name="Plott C."/>
            <person name="Lovell J."/>
            <person name="Lin Y.M."/>
            <person name="Vaughn R."/>
            <person name="Liu B."/>
            <person name="Simpson S."/>
            <person name="Scheffler B.E."/>
            <person name="Wen L."/>
            <person name="Saski C.A."/>
            <person name="Grover C.E."/>
            <person name="Hu G."/>
            <person name="Conover J.L."/>
            <person name="Carlson J.W."/>
            <person name="Shu S."/>
            <person name="Boston L.B."/>
            <person name="Williams M."/>
            <person name="Peterson D.G."/>
            <person name="McGee K."/>
            <person name="Jones D.C."/>
            <person name="Wendel J.F."/>
            <person name="Stelly D.M."/>
            <person name="Grimwood J."/>
            <person name="Schmutz J."/>
        </authorList>
    </citation>
    <scope>NUCLEOTIDE SEQUENCE [LARGE SCALE GENOMIC DNA]</scope>
    <source>
        <strain evidence="2">cv. TM-1</strain>
    </source>
</reference>